<comment type="similarity">
    <text evidence="2">Belongs to the Orn/Lys/Arg decarboxylase class-I family.</text>
</comment>
<evidence type="ECO:0000256" key="3">
    <source>
        <dbReference type="ARBA" id="ARBA00022793"/>
    </source>
</evidence>
<protein>
    <submittedName>
        <fullName evidence="7">Aminotransferase class I/II-fold pyridoxal phosphate-dependent enzyme</fullName>
    </submittedName>
</protein>
<evidence type="ECO:0000256" key="2">
    <source>
        <dbReference type="ARBA" id="ARBA00010671"/>
    </source>
</evidence>
<evidence type="ECO:0000313" key="7">
    <source>
        <dbReference type="EMBL" id="HFT92720.1"/>
    </source>
</evidence>
<keyword evidence="4" id="KW-0663">Pyridoxal phosphate</keyword>
<keyword evidence="7" id="KW-0032">Aminotransferase</keyword>
<accession>A0A7C3LR88</accession>
<keyword evidence="3" id="KW-0210">Decarboxylase</keyword>
<dbReference type="Gene3D" id="3.90.100.10">
    <property type="entry name" value="Orn/Lys/Arg decarboxylase, C-terminal domain"/>
    <property type="match status" value="1"/>
</dbReference>
<organism evidence="7">
    <name type="scientific">Leptospirillum ferriphilum</name>
    <dbReference type="NCBI Taxonomy" id="178606"/>
    <lineage>
        <taxon>Bacteria</taxon>
        <taxon>Pseudomonadati</taxon>
        <taxon>Nitrospirota</taxon>
        <taxon>Nitrospiria</taxon>
        <taxon>Nitrospirales</taxon>
        <taxon>Nitrospiraceae</taxon>
        <taxon>Leptospirillum</taxon>
    </lineage>
</organism>
<dbReference type="PANTHER" id="PTHR43277:SF4">
    <property type="entry name" value="ARGININE DECARBOXYLASE"/>
    <property type="match status" value="1"/>
</dbReference>
<name>A0A7C3LR88_9BACT</name>
<dbReference type="PROSITE" id="PS00703">
    <property type="entry name" value="OKR_DC_1"/>
    <property type="match status" value="1"/>
</dbReference>
<dbReference type="SUPFAM" id="SSF53383">
    <property type="entry name" value="PLP-dependent transferases"/>
    <property type="match status" value="1"/>
</dbReference>
<comment type="cofactor">
    <cofactor evidence="1">
        <name>pyridoxal 5'-phosphate</name>
        <dbReference type="ChEBI" id="CHEBI:597326"/>
    </cofactor>
</comment>
<dbReference type="InterPro" id="IPR008286">
    <property type="entry name" value="Prn/Lys/Arg_de-COase_C"/>
</dbReference>
<keyword evidence="7" id="KW-0808">Transferase</keyword>
<comment type="caution">
    <text evidence="7">The sequence shown here is derived from an EMBL/GenBank/DDBJ whole genome shotgun (WGS) entry which is preliminary data.</text>
</comment>
<dbReference type="InterPro" id="IPR015421">
    <property type="entry name" value="PyrdxlP-dep_Trfase_major"/>
</dbReference>
<reference evidence="7" key="1">
    <citation type="journal article" date="2020" name="mSystems">
        <title>Genome- and Community-Level Interaction Insights into Carbon Utilization and Element Cycling Functions of Hydrothermarchaeota in Hydrothermal Sediment.</title>
        <authorList>
            <person name="Zhou Z."/>
            <person name="Liu Y."/>
            <person name="Xu W."/>
            <person name="Pan J."/>
            <person name="Luo Z.H."/>
            <person name="Li M."/>
        </authorList>
    </citation>
    <scope>NUCLEOTIDE SEQUENCE [LARGE SCALE GENOMIC DNA]</scope>
    <source>
        <strain evidence="7">SpSt-902</strain>
    </source>
</reference>
<feature type="domain" description="Orn/Lys/Arg decarboxylases family 1 pyridoxal-P attachment site" evidence="6">
    <location>
        <begin position="224"/>
        <end position="238"/>
    </location>
</feature>
<dbReference type="Pfam" id="PF01276">
    <property type="entry name" value="OKR_DC_1"/>
    <property type="match status" value="1"/>
</dbReference>
<evidence type="ECO:0000259" key="6">
    <source>
        <dbReference type="PROSITE" id="PS00703"/>
    </source>
</evidence>
<gene>
    <name evidence="7" type="ORF">ENX03_02030</name>
</gene>
<dbReference type="EMBL" id="DTMM01000038">
    <property type="protein sequence ID" value="HFT92720.1"/>
    <property type="molecule type" value="Genomic_DNA"/>
</dbReference>
<proteinExistence type="inferred from homology"/>
<keyword evidence="5" id="KW-0456">Lyase</keyword>
<dbReference type="InterPro" id="IPR000310">
    <property type="entry name" value="Orn/Lys/Arg_deCO2ase_major_dom"/>
</dbReference>
<sequence length="492" mass="53982">MPPLDHNRTPLFDAMVALAESRKVSFHTPGHKSGKGISTRFRKFVGPKVFSIDLTCLDEVDSLQKPRGVIREAQELAADIYDADQSYFLVNGTSGGNQAMILACLHPGESFLTTRILHKSAVSGMIMSDAYPVFIPLTQNRKTSLLLNDQTSSIISAMDANPEIRTLFLTSPNYYGVTLNLSKITEEAHKRGVKVLLDEAHGPHLHFHEALPMSGMTAGVDLCVQSTHKIIGGMTQASILHAKKNRIDIARLSSTLRYLQTTSPSYILMASLDLARMQMATEGKKLLGKAIDLSKRGRERIRKIQGLNCIDRHEVQSISNGDNDLDETKLTIGVEGLGLTGYQVSQKLNQEFGIQVEMADLMHILVIVSIGDHRDDIDRLVTALEKIALQSQGSVNSARVSDGFQKPYSLNTALMPPRKAFFSSQIMVPLEEALGKISADIVTVYPPGIPLLIPGEQITRDILDFLFTMKGTGATLDGLDPSNSMMKVVEPF</sequence>
<dbReference type="AlphaFoldDB" id="A0A7C3LR88"/>
<evidence type="ECO:0000256" key="1">
    <source>
        <dbReference type="ARBA" id="ARBA00001933"/>
    </source>
</evidence>
<dbReference type="Gene3D" id="3.40.640.10">
    <property type="entry name" value="Type I PLP-dependent aspartate aminotransferase-like (Major domain)"/>
    <property type="match status" value="1"/>
</dbReference>
<dbReference type="GO" id="GO:0016831">
    <property type="term" value="F:carboxy-lyase activity"/>
    <property type="evidence" value="ECO:0007669"/>
    <property type="project" value="UniProtKB-KW"/>
</dbReference>
<dbReference type="InterPro" id="IPR015424">
    <property type="entry name" value="PyrdxlP-dep_Trfase"/>
</dbReference>
<dbReference type="GO" id="GO:0008483">
    <property type="term" value="F:transaminase activity"/>
    <property type="evidence" value="ECO:0007669"/>
    <property type="project" value="UniProtKB-KW"/>
</dbReference>
<dbReference type="PANTHER" id="PTHR43277">
    <property type="entry name" value="ARGININE DECARBOXYLASE"/>
    <property type="match status" value="1"/>
</dbReference>
<evidence type="ECO:0000256" key="4">
    <source>
        <dbReference type="ARBA" id="ARBA00022898"/>
    </source>
</evidence>
<evidence type="ECO:0000256" key="5">
    <source>
        <dbReference type="ARBA" id="ARBA00023239"/>
    </source>
</evidence>
<dbReference type="InterPro" id="IPR052357">
    <property type="entry name" value="Orn_Lys_Arg_decarboxylase-I"/>
</dbReference>
<dbReference type="Pfam" id="PF03711">
    <property type="entry name" value="OKR_DC_1_C"/>
    <property type="match status" value="1"/>
</dbReference>